<organism evidence="7 8">
    <name type="scientific">Caballeronia glebae</name>
    <dbReference type="NCBI Taxonomy" id="1777143"/>
    <lineage>
        <taxon>Bacteria</taxon>
        <taxon>Pseudomonadati</taxon>
        <taxon>Pseudomonadota</taxon>
        <taxon>Betaproteobacteria</taxon>
        <taxon>Burkholderiales</taxon>
        <taxon>Burkholderiaceae</taxon>
        <taxon>Caballeronia</taxon>
    </lineage>
</organism>
<evidence type="ECO:0000256" key="5">
    <source>
        <dbReference type="ARBA" id="ARBA00022833"/>
    </source>
</evidence>
<comment type="similarity">
    <text evidence="2">Belongs to the metallo-beta-lactamase superfamily.</text>
</comment>
<dbReference type="CDD" id="cd07730">
    <property type="entry name" value="metallo-hydrolase-like_MBL-fold"/>
    <property type="match status" value="1"/>
</dbReference>
<dbReference type="PANTHER" id="PTHR42978">
    <property type="entry name" value="QUORUM-QUENCHING LACTONASE YTNP-RELATED-RELATED"/>
    <property type="match status" value="1"/>
</dbReference>
<dbReference type="InterPro" id="IPR051013">
    <property type="entry name" value="MBL_superfamily_lactonases"/>
</dbReference>
<evidence type="ECO:0000256" key="2">
    <source>
        <dbReference type="ARBA" id="ARBA00007749"/>
    </source>
</evidence>
<protein>
    <submittedName>
        <fullName evidence="7">Beta-lactamase domain-containing protein</fullName>
    </submittedName>
</protein>
<keyword evidence="4" id="KW-0378">Hydrolase</keyword>
<evidence type="ECO:0000256" key="4">
    <source>
        <dbReference type="ARBA" id="ARBA00022801"/>
    </source>
</evidence>
<reference evidence="7" key="1">
    <citation type="submission" date="2016-01" db="EMBL/GenBank/DDBJ databases">
        <authorList>
            <person name="Peeters C."/>
        </authorList>
    </citation>
    <scope>NUCLEOTIDE SEQUENCE [LARGE SCALE GENOMIC DNA]</scope>
    <source>
        <strain evidence="7">LMG 29325</strain>
    </source>
</reference>
<evidence type="ECO:0000313" key="8">
    <source>
        <dbReference type="Proteomes" id="UP000054596"/>
    </source>
</evidence>
<dbReference type="Gene3D" id="3.60.15.10">
    <property type="entry name" value="Ribonuclease Z/Hydroxyacylglutathione hydrolase-like"/>
    <property type="match status" value="1"/>
</dbReference>
<gene>
    <name evidence="7" type="ORF">AWB82_00033</name>
</gene>
<keyword evidence="8" id="KW-1185">Reference proteome</keyword>
<dbReference type="GO" id="GO:0016787">
    <property type="term" value="F:hydrolase activity"/>
    <property type="evidence" value="ECO:0007669"/>
    <property type="project" value="UniProtKB-KW"/>
</dbReference>
<comment type="caution">
    <text evidence="7">The sequence shown here is derived from an EMBL/GenBank/DDBJ whole genome shotgun (WGS) entry which is preliminary data.</text>
</comment>
<sequence length="268" mass="29233">MATITVLEAGYCTHMGCMALKGAGLSTRCFPSRAYLIESANGCWLWDTGYASHFIDCTRSGLFAWYRRVTPVFFDESESVVRQLRARGIHPRDLDAVILSHFHGDHIAGLRDFEGTPTWLSGSGWAATRALRGVGALTRGFVPGLIPGDFETSITEIETFDRVALPQALSPFTQAYAVPGSKGEFLIVELPGHAAGHIGAFVATDDGWVLLASDSAWSPESYRSLVGPSRLANIIMEDSHQYRETLGKLNSLYRNGQARILLTHEGAV</sequence>
<dbReference type="PANTHER" id="PTHR42978:SF2">
    <property type="entry name" value="102 KBASES UNSTABLE REGION: FROM 1 TO 119443"/>
    <property type="match status" value="1"/>
</dbReference>
<accession>A0A157Z184</accession>
<dbReference type="InterPro" id="IPR036866">
    <property type="entry name" value="RibonucZ/Hydroxyglut_hydro"/>
</dbReference>
<feature type="domain" description="Metallo-beta-lactamase" evidence="6">
    <location>
        <begin position="31"/>
        <end position="264"/>
    </location>
</feature>
<proteinExistence type="inferred from homology"/>
<dbReference type="Proteomes" id="UP000054596">
    <property type="component" value="Unassembled WGS sequence"/>
</dbReference>
<keyword evidence="3" id="KW-0479">Metal-binding</keyword>
<dbReference type="InterPro" id="IPR001279">
    <property type="entry name" value="Metallo-B-lactamas"/>
</dbReference>
<dbReference type="EMBL" id="FCOJ02000001">
    <property type="protein sequence ID" value="SAK39079.1"/>
    <property type="molecule type" value="Genomic_DNA"/>
</dbReference>
<keyword evidence="5" id="KW-0862">Zinc</keyword>
<dbReference type="OrthoDB" id="5443440at2"/>
<comment type="cofactor">
    <cofactor evidence="1">
        <name>Zn(2+)</name>
        <dbReference type="ChEBI" id="CHEBI:29105"/>
    </cofactor>
</comment>
<dbReference type="AlphaFoldDB" id="A0A157Z184"/>
<evidence type="ECO:0000313" key="7">
    <source>
        <dbReference type="EMBL" id="SAK39079.1"/>
    </source>
</evidence>
<dbReference type="Pfam" id="PF00753">
    <property type="entry name" value="Lactamase_B"/>
    <property type="match status" value="1"/>
</dbReference>
<dbReference type="SUPFAM" id="SSF56281">
    <property type="entry name" value="Metallo-hydrolase/oxidoreductase"/>
    <property type="match status" value="1"/>
</dbReference>
<name>A0A157Z184_9BURK</name>
<evidence type="ECO:0000259" key="6">
    <source>
        <dbReference type="SMART" id="SM00849"/>
    </source>
</evidence>
<dbReference type="STRING" id="1777143.AWB82_00033"/>
<dbReference type="SMART" id="SM00849">
    <property type="entry name" value="Lactamase_B"/>
    <property type="match status" value="1"/>
</dbReference>
<evidence type="ECO:0000256" key="3">
    <source>
        <dbReference type="ARBA" id="ARBA00022723"/>
    </source>
</evidence>
<evidence type="ECO:0000256" key="1">
    <source>
        <dbReference type="ARBA" id="ARBA00001947"/>
    </source>
</evidence>
<dbReference type="GO" id="GO:0046872">
    <property type="term" value="F:metal ion binding"/>
    <property type="evidence" value="ECO:0007669"/>
    <property type="project" value="UniProtKB-KW"/>
</dbReference>